<dbReference type="Proteomes" id="UP000620559">
    <property type="component" value="Unassembled WGS sequence"/>
</dbReference>
<accession>A0A8J7JWC2</accession>
<evidence type="ECO:0000313" key="2">
    <source>
        <dbReference type="Proteomes" id="UP000620559"/>
    </source>
</evidence>
<dbReference type="AlphaFoldDB" id="A0A8J7JWC2"/>
<comment type="caution">
    <text evidence="1">The sequence shown here is derived from an EMBL/GenBank/DDBJ whole genome shotgun (WGS) entry which is preliminary data.</text>
</comment>
<proteinExistence type="predicted"/>
<organism evidence="1 2">
    <name type="scientific">Plectonema cf. radiosum LEGE 06105</name>
    <dbReference type="NCBI Taxonomy" id="945769"/>
    <lineage>
        <taxon>Bacteria</taxon>
        <taxon>Bacillati</taxon>
        <taxon>Cyanobacteriota</taxon>
        <taxon>Cyanophyceae</taxon>
        <taxon>Oscillatoriophycideae</taxon>
        <taxon>Oscillatoriales</taxon>
        <taxon>Microcoleaceae</taxon>
        <taxon>Plectonema</taxon>
    </lineage>
</organism>
<evidence type="ECO:0000313" key="1">
    <source>
        <dbReference type="EMBL" id="MBE9216704.1"/>
    </source>
</evidence>
<name>A0A8J7JWC2_9CYAN</name>
<keyword evidence="2" id="KW-1185">Reference proteome</keyword>
<gene>
    <name evidence="1" type="ORF">IQ247_29305</name>
</gene>
<reference evidence="1" key="1">
    <citation type="submission" date="2020-10" db="EMBL/GenBank/DDBJ databases">
        <authorList>
            <person name="Castelo-Branco R."/>
            <person name="Eusebio N."/>
            <person name="Adriana R."/>
            <person name="Vieira A."/>
            <person name="Brugerolle De Fraissinette N."/>
            <person name="Rezende De Castro R."/>
            <person name="Schneider M.P."/>
            <person name="Vasconcelos V."/>
            <person name="Leao P.N."/>
        </authorList>
    </citation>
    <scope>NUCLEOTIDE SEQUENCE</scope>
    <source>
        <strain evidence="1">LEGE 06105</strain>
    </source>
</reference>
<dbReference type="RefSeq" id="WP_193925422.1">
    <property type="nucleotide sequence ID" value="NZ_JADEWL010000195.1"/>
</dbReference>
<dbReference type="EMBL" id="JADEWL010000195">
    <property type="protein sequence ID" value="MBE9216704.1"/>
    <property type="molecule type" value="Genomic_DNA"/>
</dbReference>
<sequence length="99" mass="11185">MDNWNILVENTDDGFTVATVLEVPDCQITDKTKQGAVEKVLSKLQKRLANAEIVQIPVSTQPLVSENSLMKFAGIFQDDPDFLEIMQEMRAERELDSDQ</sequence>
<protein>
    <submittedName>
        <fullName evidence="1">Uncharacterized protein</fullName>
    </submittedName>
</protein>